<dbReference type="GO" id="GO:0006412">
    <property type="term" value="P:translation"/>
    <property type="evidence" value="ECO:0007669"/>
    <property type="project" value="UniProtKB-UniRule"/>
</dbReference>
<evidence type="ECO:0000256" key="8">
    <source>
        <dbReference type="PROSITE-ProRule" id="PRU00182"/>
    </source>
</evidence>
<dbReference type="GO" id="GO:0022627">
    <property type="term" value="C:cytosolic small ribosomal subunit"/>
    <property type="evidence" value="ECO:0007669"/>
    <property type="project" value="TreeGrafter"/>
</dbReference>
<dbReference type="KEGG" id="mhz:Metho_2013"/>
<dbReference type="GeneID" id="14406526"/>
<protein>
    <recommendedName>
        <fullName evidence="6 7">Small ribosomal subunit protein eS4</fullName>
    </recommendedName>
</protein>
<evidence type="ECO:0000256" key="6">
    <source>
        <dbReference type="ARBA" id="ARBA00035272"/>
    </source>
</evidence>
<dbReference type="Gene3D" id="2.30.30.30">
    <property type="match status" value="1"/>
</dbReference>
<dbReference type="FunFam" id="3.10.290.10:FF:000002">
    <property type="entry name" value="40S ribosomal protein S4"/>
    <property type="match status" value="1"/>
</dbReference>
<feature type="domain" description="KOW" evidence="9">
    <location>
        <begin position="171"/>
        <end position="205"/>
    </location>
</feature>
<dbReference type="AlphaFoldDB" id="L0KXI9"/>
<dbReference type="PROSITE" id="PS00528">
    <property type="entry name" value="RIBOSOMAL_S4E"/>
    <property type="match status" value="1"/>
</dbReference>
<dbReference type="SUPFAM" id="SSF55174">
    <property type="entry name" value="Alpha-L RNA-binding motif"/>
    <property type="match status" value="1"/>
</dbReference>
<dbReference type="InterPro" id="IPR013845">
    <property type="entry name" value="Ribosomal_eS4_central_region"/>
</dbReference>
<dbReference type="Gene3D" id="3.10.290.10">
    <property type="entry name" value="RNA-binding S4 domain"/>
    <property type="match status" value="1"/>
</dbReference>
<dbReference type="Proteomes" id="UP000010866">
    <property type="component" value="Chromosome"/>
</dbReference>
<keyword evidence="3 7" id="KW-0694">RNA-binding</keyword>
<sequence>MGKHQKRISVPKSWQISKKSNKWITSTRPGPHNRQLSIPLGVVLRDMLHVVDTRVEAKRVLSEGSILVDGIIRKDLRFPIGLLDVVSIPKMEQSYRVLLDRKGRLELHKLEGTESSKLCRILGKTVIKGGKVQLNLNDGSNLIGSNDYKAKDSVILSVPDKKILTHIKYEVGNLALIIGGKHTGKIGAIKDINTVRSSNSNTVLIAGEGEEFHTIEDYVVVIGTDKPEIKLGGEVIE</sequence>
<evidence type="ECO:0000256" key="3">
    <source>
        <dbReference type="ARBA" id="ARBA00022884"/>
    </source>
</evidence>
<evidence type="ECO:0000259" key="10">
    <source>
        <dbReference type="Pfam" id="PF00900"/>
    </source>
</evidence>
<dbReference type="InterPro" id="IPR018199">
    <property type="entry name" value="Ribosomal_eS4_N_CS"/>
</dbReference>
<organism evidence="12 13">
    <name type="scientific">Methanomethylovorans hollandica (strain DSM 15978 / NBRC 107637 / DMS1)</name>
    <dbReference type="NCBI Taxonomy" id="867904"/>
    <lineage>
        <taxon>Archaea</taxon>
        <taxon>Methanobacteriati</taxon>
        <taxon>Methanobacteriota</taxon>
        <taxon>Stenosarchaea group</taxon>
        <taxon>Methanomicrobia</taxon>
        <taxon>Methanosarcinales</taxon>
        <taxon>Methanosarcinaceae</taxon>
        <taxon>Methanomethylovorans</taxon>
    </lineage>
</organism>
<dbReference type="InterPro" id="IPR036986">
    <property type="entry name" value="S4_RNA-bd_sf"/>
</dbReference>
<dbReference type="Gene3D" id="2.40.50.740">
    <property type="match status" value="1"/>
</dbReference>
<evidence type="ECO:0000256" key="5">
    <source>
        <dbReference type="ARBA" id="ARBA00023274"/>
    </source>
</evidence>
<keyword evidence="2 8" id="KW-0699">rRNA-binding</keyword>
<dbReference type="InterPro" id="IPR014722">
    <property type="entry name" value="Rib_uL2_dom2"/>
</dbReference>
<dbReference type="PANTHER" id="PTHR11581:SF0">
    <property type="entry name" value="SMALL RIBOSOMAL SUBUNIT PROTEIN ES4"/>
    <property type="match status" value="1"/>
</dbReference>
<dbReference type="OrthoDB" id="372073at2157"/>
<dbReference type="InterPro" id="IPR038237">
    <property type="entry name" value="Ribosomal_eS4_central_sf"/>
</dbReference>
<comment type="similarity">
    <text evidence="1 7">Belongs to the eukaryotic ribosomal protein eS4 family.</text>
</comment>
<dbReference type="InterPro" id="IPR000876">
    <property type="entry name" value="Ribosomal_eS4"/>
</dbReference>
<proteinExistence type="inferred from homology"/>
<name>L0KXI9_METHD</name>
<evidence type="ECO:0000256" key="7">
    <source>
        <dbReference type="HAMAP-Rule" id="MF_00485"/>
    </source>
</evidence>
<evidence type="ECO:0000256" key="4">
    <source>
        <dbReference type="ARBA" id="ARBA00022980"/>
    </source>
</evidence>
<keyword evidence="4 7" id="KW-0689">Ribosomal protein</keyword>
<reference evidence="13" key="1">
    <citation type="submission" date="2012-02" db="EMBL/GenBank/DDBJ databases">
        <title>Complete sequence of chromosome of Methanomethylovorans hollandica DSM 15978.</title>
        <authorList>
            <person name="Lucas S."/>
            <person name="Copeland A."/>
            <person name="Lapidus A."/>
            <person name="Glavina del Rio T."/>
            <person name="Dalin E."/>
            <person name="Tice H."/>
            <person name="Bruce D."/>
            <person name="Goodwin L."/>
            <person name="Pitluck S."/>
            <person name="Peters L."/>
            <person name="Mikhailova N."/>
            <person name="Held B."/>
            <person name="Kyrpides N."/>
            <person name="Mavromatis K."/>
            <person name="Ivanova N."/>
            <person name="Brettin T."/>
            <person name="Detter J.C."/>
            <person name="Han C."/>
            <person name="Larimer F."/>
            <person name="Land M."/>
            <person name="Hauser L."/>
            <person name="Markowitz V."/>
            <person name="Cheng J.-F."/>
            <person name="Hugenholtz P."/>
            <person name="Woyke T."/>
            <person name="Wu D."/>
            <person name="Spring S."/>
            <person name="Schroeder M."/>
            <person name="Brambilla E."/>
            <person name="Klenk H.-P."/>
            <person name="Eisen J.A."/>
        </authorList>
    </citation>
    <scope>NUCLEOTIDE SEQUENCE [LARGE SCALE GENOMIC DNA]</scope>
    <source>
        <strain evidence="13">DSM 15978 / NBRC 107637 / DMS1</strain>
    </source>
</reference>
<evidence type="ECO:0000256" key="1">
    <source>
        <dbReference type="ARBA" id="ARBA00007500"/>
    </source>
</evidence>
<dbReference type="HOGENOM" id="CLU_060400_0_0_2"/>
<evidence type="ECO:0000259" key="9">
    <source>
        <dbReference type="Pfam" id="PF00467"/>
    </source>
</evidence>
<dbReference type="NCBIfam" id="NF003312">
    <property type="entry name" value="PRK04313.1"/>
    <property type="match status" value="1"/>
</dbReference>
<dbReference type="STRING" id="867904.Metho_2013"/>
<dbReference type="Pfam" id="PF00900">
    <property type="entry name" value="Ribosomal_S4e"/>
    <property type="match status" value="1"/>
</dbReference>
<dbReference type="CDD" id="cd06087">
    <property type="entry name" value="KOW_RPS4"/>
    <property type="match status" value="1"/>
</dbReference>
<dbReference type="GO" id="GO:0003735">
    <property type="term" value="F:structural constituent of ribosome"/>
    <property type="evidence" value="ECO:0007669"/>
    <property type="project" value="InterPro"/>
</dbReference>
<keyword evidence="5 7" id="KW-0687">Ribonucleoprotein</keyword>
<dbReference type="GO" id="GO:0019843">
    <property type="term" value="F:rRNA binding"/>
    <property type="evidence" value="ECO:0007669"/>
    <property type="project" value="UniProtKB-KW"/>
</dbReference>
<dbReference type="PIRSF" id="PIRSF002116">
    <property type="entry name" value="Ribosomal_S4"/>
    <property type="match status" value="1"/>
</dbReference>
<dbReference type="HAMAP" id="MF_00485">
    <property type="entry name" value="Ribosomal_eS4"/>
    <property type="match status" value="1"/>
</dbReference>
<feature type="domain" description="Small ribosomal subunit protein eS4 central region" evidence="10">
    <location>
        <begin position="92"/>
        <end position="163"/>
    </location>
</feature>
<dbReference type="Pfam" id="PF00467">
    <property type="entry name" value="KOW"/>
    <property type="match status" value="1"/>
</dbReference>
<dbReference type="PROSITE" id="PS50889">
    <property type="entry name" value="S4"/>
    <property type="match status" value="1"/>
</dbReference>
<evidence type="ECO:0000313" key="12">
    <source>
        <dbReference type="EMBL" id="AGB50182.1"/>
    </source>
</evidence>
<dbReference type="EMBL" id="CP003362">
    <property type="protein sequence ID" value="AGB50182.1"/>
    <property type="molecule type" value="Genomic_DNA"/>
</dbReference>
<gene>
    <name evidence="7" type="primary">rps4e</name>
    <name evidence="12" type="ordered locus">Metho_2013</name>
</gene>
<dbReference type="InterPro" id="IPR005824">
    <property type="entry name" value="KOW"/>
</dbReference>
<feature type="domain" description="Small ribosomal subunit protein eS4 N-terminal" evidence="11">
    <location>
        <begin position="3"/>
        <end position="33"/>
    </location>
</feature>
<dbReference type="PANTHER" id="PTHR11581">
    <property type="entry name" value="30S/40S RIBOSOMAL PROTEIN S4"/>
    <property type="match status" value="1"/>
</dbReference>
<dbReference type="RefSeq" id="WP_015325347.1">
    <property type="nucleotide sequence ID" value="NC_019977.1"/>
</dbReference>
<accession>L0KXI9</accession>
<evidence type="ECO:0000313" key="13">
    <source>
        <dbReference type="Proteomes" id="UP000010866"/>
    </source>
</evidence>
<dbReference type="InterPro" id="IPR041982">
    <property type="entry name" value="Ribosomal_eS4_KOW"/>
</dbReference>
<evidence type="ECO:0000256" key="2">
    <source>
        <dbReference type="ARBA" id="ARBA00022730"/>
    </source>
</evidence>
<dbReference type="Pfam" id="PF08071">
    <property type="entry name" value="RS4NT"/>
    <property type="match status" value="1"/>
</dbReference>
<keyword evidence="13" id="KW-1185">Reference proteome</keyword>
<dbReference type="InterPro" id="IPR013843">
    <property type="entry name" value="Ribosomal_eS4_N"/>
</dbReference>
<evidence type="ECO:0000259" key="11">
    <source>
        <dbReference type="Pfam" id="PF08071"/>
    </source>
</evidence>